<dbReference type="Proteomes" id="UP001558613">
    <property type="component" value="Unassembled WGS sequence"/>
</dbReference>
<sequence length="165" mass="19909">MPCQRRYQVKEEEEEVEEEYKEEEEKENDEEEEEEKKKDNDNNMEEKEEGQRQEDKQIERLPHGGGRTGMFFPHQETLIVDMVCENNAIKLSEIQQKIIEDHVNFEGINSVSLSTVDRVLKRNRLRMKQLYRVPFDRNSDRVKEQRFQYVQVGIYPDTFNVDYSK</sequence>
<gene>
    <name evidence="2" type="ORF">QQF64_013619</name>
</gene>
<protein>
    <submittedName>
        <fullName evidence="2">Uncharacterized protein</fullName>
    </submittedName>
</protein>
<evidence type="ECO:0000256" key="1">
    <source>
        <dbReference type="SAM" id="MobiDB-lite"/>
    </source>
</evidence>
<organism evidence="2 3">
    <name type="scientific">Cirrhinus molitorella</name>
    <name type="common">mud carp</name>
    <dbReference type="NCBI Taxonomy" id="172907"/>
    <lineage>
        <taxon>Eukaryota</taxon>
        <taxon>Metazoa</taxon>
        <taxon>Chordata</taxon>
        <taxon>Craniata</taxon>
        <taxon>Vertebrata</taxon>
        <taxon>Euteleostomi</taxon>
        <taxon>Actinopterygii</taxon>
        <taxon>Neopterygii</taxon>
        <taxon>Teleostei</taxon>
        <taxon>Ostariophysi</taxon>
        <taxon>Cypriniformes</taxon>
        <taxon>Cyprinidae</taxon>
        <taxon>Labeoninae</taxon>
        <taxon>Labeonini</taxon>
        <taxon>Cirrhinus</taxon>
    </lineage>
</organism>
<dbReference type="EMBL" id="JAYMGO010000019">
    <property type="protein sequence ID" value="KAL1255558.1"/>
    <property type="molecule type" value="Genomic_DNA"/>
</dbReference>
<proteinExistence type="predicted"/>
<name>A0ABR3LVU6_9TELE</name>
<feature type="compositionally biased region" description="Basic and acidic residues" evidence="1">
    <location>
        <begin position="35"/>
        <end position="62"/>
    </location>
</feature>
<feature type="region of interest" description="Disordered" evidence="1">
    <location>
        <begin position="1"/>
        <end position="68"/>
    </location>
</feature>
<accession>A0ABR3LVU6</accession>
<comment type="caution">
    <text evidence="2">The sequence shown here is derived from an EMBL/GenBank/DDBJ whole genome shotgun (WGS) entry which is preliminary data.</text>
</comment>
<dbReference type="InterPro" id="IPR009057">
    <property type="entry name" value="Homeodomain-like_sf"/>
</dbReference>
<keyword evidence="3" id="KW-1185">Reference proteome</keyword>
<evidence type="ECO:0000313" key="3">
    <source>
        <dbReference type="Proteomes" id="UP001558613"/>
    </source>
</evidence>
<reference evidence="2 3" key="1">
    <citation type="submission" date="2023-09" db="EMBL/GenBank/DDBJ databases">
        <authorList>
            <person name="Wang M."/>
        </authorList>
    </citation>
    <scope>NUCLEOTIDE SEQUENCE [LARGE SCALE GENOMIC DNA]</scope>
    <source>
        <strain evidence="2">GT-2023</strain>
        <tissue evidence="2">Liver</tissue>
    </source>
</reference>
<evidence type="ECO:0000313" key="2">
    <source>
        <dbReference type="EMBL" id="KAL1255558.1"/>
    </source>
</evidence>
<feature type="compositionally biased region" description="Acidic residues" evidence="1">
    <location>
        <begin position="11"/>
        <end position="34"/>
    </location>
</feature>
<dbReference type="SUPFAM" id="SSF46689">
    <property type="entry name" value="Homeodomain-like"/>
    <property type="match status" value="1"/>
</dbReference>